<dbReference type="EMBL" id="KI274385">
    <property type="protein sequence ID" value="ESA23906.1"/>
    <property type="molecule type" value="Genomic_DNA"/>
</dbReference>
<reference evidence="1" key="1">
    <citation type="submission" date="2013-07" db="EMBL/GenBank/DDBJ databases">
        <title>The genome of an arbuscular mycorrhizal fungus provides insights into the evolution of the oldest plant symbiosis.</title>
        <authorList>
            <consortium name="DOE Joint Genome Institute"/>
            <person name="Tisserant E."/>
            <person name="Malbreil M."/>
            <person name="Kuo A."/>
            <person name="Kohler A."/>
            <person name="Symeonidi A."/>
            <person name="Balestrini R."/>
            <person name="Charron P."/>
            <person name="Duensing N."/>
            <person name="Frei-dit-Frey N."/>
            <person name="Gianinazzi-Pearson V."/>
            <person name="Gilbert B."/>
            <person name="Handa Y."/>
            <person name="Hijri M."/>
            <person name="Kaul R."/>
            <person name="Kawaguchi M."/>
            <person name="Krajinski F."/>
            <person name="Lammers P."/>
            <person name="Lapierre D."/>
            <person name="Masclaux F.G."/>
            <person name="Murat C."/>
            <person name="Morin E."/>
            <person name="Ndikumana S."/>
            <person name="Pagni M."/>
            <person name="Petitpierre D."/>
            <person name="Requena N."/>
            <person name="Rosikiewicz P."/>
            <person name="Riley R."/>
            <person name="Saito K."/>
            <person name="San Clemente H."/>
            <person name="Shapiro H."/>
            <person name="van Tuinen D."/>
            <person name="Becard G."/>
            <person name="Bonfante P."/>
            <person name="Paszkowski U."/>
            <person name="Shachar-Hill Y."/>
            <person name="Young J.P."/>
            <person name="Sanders I.R."/>
            <person name="Henrissat B."/>
            <person name="Rensing S.A."/>
            <person name="Grigoriev I.V."/>
            <person name="Corradi N."/>
            <person name="Roux C."/>
            <person name="Martin F."/>
        </authorList>
    </citation>
    <scope>NUCLEOTIDE SEQUENCE</scope>
    <source>
        <strain evidence="1">DAOM 197198</strain>
    </source>
</reference>
<protein>
    <submittedName>
        <fullName evidence="1">Uncharacterized protein</fullName>
    </submittedName>
</protein>
<organism evidence="1">
    <name type="scientific">Rhizophagus irregularis (strain DAOM 181602 / DAOM 197198 / MUCL 43194)</name>
    <name type="common">Arbuscular mycorrhizal fungus</name>
    <name type="synonym">Glomus intraradices</name>
    <dbReference type="NCBI Taxonomy" id="747089"/>
    <lineage>
        <taxon>Eukaryota</taxon>
        <taxon>Fungi</taxon>
        <taxon>Fungi incertae sedis</taxon>
        <taxon>Mucoromycota</taxon>
        <taxon>Glomeromycotina</taxon>
        <taxon>Glomeromycetes</taxon>
        <taxon>Glomerales</taxon>
        <taxon>Glomeraceae</taxon>
        <taxon>Rhizophagus</taxon>
    </lineage>
</organism>
<name>U9V7K3_RHIID</name>
<proteinExistence type="predicted"/>
<accession>U9V7K3</accession>
<evidence type="ECO:0000313" key="1">
    <source>
        <dbReference type="EMBL" id="ESA23906.1"/>
    </source>
</evidence>
<sequence length="100" mass="11431">MSSQILILTVSSNEISSITEKLEKKLLLRAIVRKSRRKIQSRRAHVEQANFLCHDCDTLIKDAPSSLNHLNSRNYADFYGHVTINFRKICMADFVGPQAK</sequence>
<dbReference type="HOGENOM" id="CLU_2307477_0_0_1"/>
<gene>
    <name evidence="1" type="ORF">GLOINDRAFT_90700</name>
</gene>
<dbReference type="AlphaFoldDB" id="U9V7K3"/>